<evidence type="ECO:0008006" key="3">
    <source>
        <dbReference type="Google" id="ProtNLM"/>
    </source>
</evidence>
<reference evidence="1" key="1">
    <citation type="submission" date="2018-11" db="EMBL/GenBank/DDBJ databases">
        <authorList>
            <person name="Alioto T."/>
            <person name="Alioto T."/>
        </authorList>
    </citation>
    <scope>NUCLEOTIDE SEQUENCE</scope>
</reference>
<comment type="caution">
    <text evidence="1">The sequence shown here is derived from an EMBL/GenBank/DDBJ whole genome shotgun (WGS) entry which is preliminary data.</text>
</comment>
<accession>A0A8B6D198</accession>
<sequence>DYCASYTLNLVFTDYFKNSFTIYSCTEAIPRHIFRDNQDYTCIDRWGKGVRVKSLRFDLRLPVNTRTKWFCYLPLNWTLEVIEKNTKTQIEKNTKTQIETPIILPVIQTSYHLHGHTLDTEEANNTAAAYVSMPEKYLRKYTTKPSILGRFRHDVRHFGFYRNRMCTIRLNQQYDAENTFHIKIGGYVGNQAKLLVKPNVQTYVVVEPIKKFYDQLKSSMKALEGKTTFQFFNFGLGKNYSKVAINENADGTSLFHPNKLTNSKSIDVVNVIDFFVYLGVACVDVDLLNINCEGCEFEVLEMLAATNLIEKVVNIQFQPHYMYKEVGSYSCRYCRLVELLSRTHELSYRFNVIWEMWRRNELKPGCPREEKLTFPPNCIPLNKSKICFTTNVPLSYDRQSMLREHRTKFGMHETIVRLYHMCLAKVVRFSYDSNAIAYDFFY</sequence>
<dbReference type="InterPro" id="IPR029063">
    <property type="entry name" value="SAM-dependent_MTases_sf"/>
</dbReference>
<dbReference type="EMBL" id="UYJE01002627">
    <property type="protein sequence ID" value="VDI12429.1"/>
    <property type="molecule type" value="Genomic_DNA"/>
</dbReference>
<dbReference type="AlphaFoldDB" id="A0A8B6D198"/>
<dbReference type="InterPro" id="IPR006342">
    <property type="entry name" value="FkbM_mtfrase"/>
</dbReference>
<proteinExistence type="predicted"/>
<protein>
    <recommendedName>
        <fullName evidence="3">Methyltransferase FkbM domain-containing protein</fullName>
    </recommendedName>
</protein>
<dbReference type="SUPFAM" id="SSF53335">
    <property type="entry name" value="S-adenosyl-L-methionine-dependent methyltransferases"/>
    <property type="match status" value="1"/>
</dbReference>
<name>A0A8B6D198_MYTGA</name>
<keyword evidence="2" id="KW-1185">Reference proteome</keyword>
<evidence type="ECO:0000313" key="1">
    <source>
        <dbReference type="EMBL" id="VDI12429.1"/>
    </source>
</evidence>
<evidence type="ECO:0000313" key="2">
    <source>
        <dbReference type="Proteomes" id="UP000596742"/>
    </source>
</evidence>
<organism evidence="1 2">
    <name type="scientific">Mytilus galloprovincialis</name>
    <name type="common">Mediterranean mussel</name>
    <dbReference type="NCBI Taxonomy" id="29158"/>
    <lineage>
        <taxon>Eukaryota</taxon>
        <taxon>Metazoa</taxon>
        <taxon>Spiralia</taxon>
        <taxon>Lophotrochozoa</taxon>
        <taxon>Mollusca</taxon>
        <taxon>Bivalvia</taxon>
        <taxon>Autobranchia</taxon>
        <taxon>Pteriomorphia</taxon>
        <taxon>Mytilida</taxon>
        <taxon>Mytiloidea</taxon>
        <taxon>Mytilidae</taxon>
        <taxon>Mytilinae</taxon>
        <taxon>Mytilus</taxon>
    </lineage>
</organism>
<dbReference type="Gene3D" id="3.40.50.150">
    <property type="entry name" value="Vaccinia Virus protein VP39"/>
    <property type="match status" value="1"/>
</dbReference>
<feature type="non-terminal residue" evidence="1">
    <location>
        <position position="442"/>
    </location>
</feature>
<dbReference type="NCBIfam" id="TIGR01444">
    <property type="entry name" value="fkbM_fam"/>
    <property type="match status" value="1"/>
</dbReference>
<gene>
    <name evidence="1" type="ORF">MGAL_10B035178</name>
</gene>
<dbReference type="OrthoDB" id="40902at2759"/>
<dbReference type="Proteomes" id="UP000596742">
    <property type="component" value="Unassembled WGS sequence"/>
</dbReference>